<protein>
    <recommendedName>
        <fullName evidence="4">DUF4383 domain-containing protein</fullName>
    </recommendedName>
</protein>
<evidence type="ECO:0000256" key="1">
    <source>
        <dbReference type="SAM" id="Phobius"/>
    </source>
</evidence>
<feature type="transmembrane region" description="Helical" evidence="1">
    <location>
        <begin position="20"/>
        <end position="40"/>
    </location>
</feature>
<feature type="transmembrane region" description="Helical" evidence="1">
    <location>
        <begin position="91"/>
        <end position="109"/>
    </location>
</feature>
<name>A0A291GKJ6_9MICO</name>
<accession>A0A291GKJ6</accession>
<keyword evidence="1" id="KW-1133">Transmembrane helix</keyword>
<feature type="transmembrane region" description="Helical" evidence="1">
    <location>
        <begin position="60"/>
        <end position="84"/>
    </location>
</feature>
<dbReference type="OrthoDB" id="572373at2"/>
<gene>
    <name evidence="2" type="ORF">CFK38_04515</name>
</gene>
<keyword evidence="1" id="KW-0472">Membrane</keyword>
<organism evidence="2 3">
    <name type="scientific">Brachybacterium vulturis</name>
    <dbReference type="NCBI Taxonomy" id="2017484"/>
    <lineage>
        <taxon>Bacteria</taxon>
        <taxon>Bacillati</taxon>
        <taxon>Actinomycetota</taxon>
        <taxon>Actinomycetes</taxon>
        <taxon>Micrococcales</taxon>
        <taxon>Dermabacteraceae</taxon>
        <taxon>Brachybacterium</taxon>
    </lineage>
</organism>
<sequence length="147" mass="15784">MNATHSAPPTSARARTRSPVQLAALLFGLVFLVVGIAGFVPGVTADFDSIEMAARSEAMLLGIFQVSFLHNIIHLIFGLAGLGLSRVSRTARGYLLVGGIIYAVLWIYGLLVDKDSTANFVPLNSADDWLHFALALAMIGLSFLPRR</sequence>
<keyword evidence="1" id="KW-0812">Transmembrane</keyword>
<feature type="transmembrane region" description="Helical" evidence="1">
    <location>
        <begin position="129"/>
        <end position="145"/>
    </location>
</feature>
<proteinExistence type="predicted"/>
<dbReference type="KEGG" id="brz:CFK38_04515"/>
<evidence type="ECO:0000313" key="3">
    <source>
        <dbReference type="Proteomes" id="UP000218165"/>
    </source>
</evidence>
<evidence type="ECO:0008006" key="4">
    <source>
        <dbReference type="Google" id="ProtNLM"/>
    </source>
</evidence>
<dbReference type="Pfam" id="PF14325">
    <property type="entry name" value="DUF4383"/>
    <property type="match status" value="1"/>
</dbReference>
<dbReference type="Proteomes" id="UP000218165">
    <property type="component" value="Chromosome"/>
</dbReference>
<reference evidence="3" key="1">
    <citation type="submission" date="2017-09" db="EMBL/GenBank/DDBJ databases">
        <title>Brachybacterium sp. VM2412.</title>
        <authorList>
            <person name="Tak E.J."/>
            <person name="Bae J.-W."/>
        </authorList>
    </citation>
    <scope>NUCLEOTIDE SEQUENCE [LARGE SCALE GENOMIC DNA]</scope>
    <source>
        <strain evidence="3">VM2412</strain>
    </source>
</reference>
<dbReference type="EMBL" id="CP023563">
    <property type="protein sequence ID" value="ATG50869.1"/>
    <property type="molecule type" value="Genomic_DNA"/>
</dbReference>
<dbReference type="RefSeq" id="WP_096802008.1">
    <property type="nucleotide sequence ID" value="NZ_CP023563.1"/>
</dbReference>
<keyword evidence="3" id="KW-1185">Reference proteome</keyword>
<evidence type="ECO:0000313" key="2">
    <source>
        <dbReference type="EMBL" id="ATG50869.1"/>
    </source>
</evidence>
<dbReference type="AlphaFoldDB" id="A0A291GKJ6"/>